<dbReference type="InterPro" id="IPR011989">
    <property type="entry name" value="ARM-like"/>
</dbReference>
<reference evidence="2 3" key="1">
    <citation type="submission" date="2017-06" db="EMBL/GenBank/DDBJ databases">
        <title>Complete Genome Sequence of Streptomyces hawaiiensis NRRL 15010 and insights into acyldepsipeptides biosynthesis.</title>
        <authorList>
            <person name="Mariita R.M."/>
            <person name="Sello J.K."/>
        </authorList>
    </citation>
    <scope>NUCLEOTIDE SEQUENCE [LARGE SCALE GENOMIC DNA]</scope>
    <source>
        <strain evidence="2 3">ATCC 12236</strain>
    </source>
</reference>
<dbReference type="SUPFAM" id="SSF52540">
    <property type="entry name" value="P-loop containing nucleoside triphosphate hydrolases"/>
    <property type="match status" value="1"/>
</dbReference>
<protein>
    <submittedName>
        <fullName evidence="2">Signal transduction protein with Nacht domain protein</fullName>
    </submittedName>
</protein>
<dbReference type="InterPro" id="IPR027417">
    <property type="entry name" value="P-loop_NTPase"/>
</dbReference>
<dbReference type="KEGG" id="shaw:CEB94_33985"/>
<dbReference type="RefSeq" id="WP_175435719.1">
    <property type="nucleotide sequence ID" value="NZ_CP021978.1"/>
</dbReference>
<dbReference type="Gene3D" id="1.25.10.10">
    <property type="entry name" value="Leucine-rich Repeat Variant"/>
    <property type="match status" value="4"/>
</dbReference>
<dbReference type="Gene3D" id="3.40.50.300">
    <property type="entry name" value="P-loop containing nucleotide triphosphate hydrolases"/>
    <property type="match status" value="1"/>
</dbReference>
<evidence type="ECO:0000259" key="1">
    <source>
        <dbReference type="PROSITE" id="PS50837"/>
    </source>
</evidence>
<name>A0A6G5RN98_9ACTN</name>
<dbReference type="Proteomes" id="UP000495940">
    <property type="component" value="Chromosome"/>
</dbReference>
<dbReference type="Pfam" id="PF05729">
    <property type="entry name" value="NACHT"/>
    <property type="match status" value="1"/>
</dbReference>
<dbReference type="PANTHER" id="PTHR12697:SF5">
    <property type="entry name" value="DEOXYHYPUSINE HYDROXYLASE"/>
    <property type="match status" value="1"/>
</dbReference>
<evidence type="ECO:0000313" key="3">
    <source>
        <dbReference type="Proteomes" id="UP000495940"/>
    </source>
</evidence>
<gene>
    <name evidence="2" type="ORF">CEB94_33985</name>
</gene>
<dbReference type="GO" id="GO:0016491">
    <property type="term" value="F:oxidoreductase activity"/>
    <property type="evidence" value="ECO:0007669"/>
    <property type="project" value="TreeGrafter"/>
</dbReference>
<dbReference type="PANTHER" id="PTHR12697">
    <property type="entry name" value="PBS LYASE HEAT-LIKE PROTEIN"/>
    <property type="match status" value="1"/>
</dbReference>
<dbReference type="InterPro" id="IPR004155">
    <property type="entry name" value="PBS_lyase_HEAT"/>
</dbReference>
<proteinExistence type="predicted"/>
<dbReference type="InterPro" id="IPR007111">
    <property type="entry name" value="NACHT_NTPase"/>
</dbReference>
<sequence length="1325" mass="147832">MGRGRRINRSGWPESGPHRELLERLDAVHLANGVKSMADVAKGMGLSARSRVNTLLRGANGSLPADEAQMTLLVHALGGGDDDVRIALKLYAAAVRARDCEVPVAASSSAEQQVTEAVAHYAGRAVQVYGRLDLEVLAPVGEASSAVRLPEVFVAPTVRADPPPVQLSRELQRRVLESGGLLDDELLPPGSDTDAFERLVNSYLERPEQCVLETLAGPSGRRAVLLGDPGAGKSSLIRYLTLALTSGEHEGALKLLKGLVPLVVELRQYADDRWHHSSFEDFLAHQYRDFALGVPPAVRDHLLAEGQAMVIFDGLDEIFDARVRTEAQQRIAGFAARWPATRILVTSRVIGYHRAVLDSAGFAHFTIQDLDDERISAFADRWYRTTCPDDAVLARERSVRLTSAIETSPPLQEMAGNPLLLTILAIIGRHASLPRNRQGVYEHAVTVLVAHWDEATKMLKAPVPPAVATALDVLGPGERLRLLRLVARTMQEGHNGIAGNHIHASDLERVFRDYLQQYALEPVQATLTARAMIAQLFHRNFILARYGGDIYGFVHRAFLEYLTAADITHRYKDERHWTPEGLIDQVVSVRAADPAWHEVLLLLVGQLDISDATAAIDRLLDLHARRTDPTDARYVILALRALAELDKNAAPTAQITTAVDAITAVLNTRGSKGPWLLARAWSALASFGRYWAGREPYLRWYRLSGQFSPSDEPTDVLAFALKADDDELAALARGCCYGFDRLTFLYVLGQRKPDDDAIRELVLREATLHPGHRVRSMALEVLGEVWKARNDVRALLVNRAAEDPEANTRGRALEVLGTWWPDEHHVRDLIVHAATHANHPFVRSDALRTLGRQWHGREDIRSLLIRRARDDRNDNTRGTALQMLSRHCTGHQDALDFLTQCAADDTAPDLCRQAMWALSECPSGDDTVRDLLIKRAVDSSDDGVREAALRALAKKWPGHTDVRHTLVRAVADDRCPRARESALQLLGERWSRHERVRDLILRRVHEDADEEVRGAAIEVVGNRYRDDDDALSSLIRAATGDPHKRVRERALRVLAEQRAGQPDIRDLLVRACTDDVGGWARATMLRGLAQHWPDRQDIHELLLASADHPHRYTSSTVLDELRDHWPDRDDARAVLMRTVTERADVLVGAAAMKVLAKRWMDRADVYAFVMPVAADPSHPYRRAVLDVLCEHWAYREDVRDILIRAAADDSDTDTRAKAVKVLGLRWSDHEGVQELFCRRAVVDPDPHVRFSSLRWWVVKAGEDEGVTLVSTRAVEEPDSQARRKIIHMLALGWPAHPQTTAVLRDRVLHDEDERTKAAAYDLLAR</sequence>
<evidence type="ECO:0000313" key="2">
    <source>
        <dbReference type="EMBL" id="QCD59256.1"/>
    </source>
</evidence>
<dbReference type="InterPro" id="IPR016024">
    <property type="entry name" value="ARM-type_fold"/>
</dbReference>
<keyword evidence="3" id="KW-1185">Reference proteome</keyword>
<dbReference type="SMART" id="SM00567">
    <property type="entry name" value="EZ_HEAT"/>
    <property type="match status" value="8"/>
</dbReference>
<feature type="domain" description="NACHT" evidence="1">
    <location>
        <begin position="221"/>
        <end position="348"/>
    </location>
</feature>
<dbReference type="EMBL" id="CP021978">
    <property type="protein sequence ID" value="QCD59256.1"/>
    <property type="molecule type" value="Genomic_DNA"/>
</dbReference>
<organism evidence="2 3">
    <name type="scientific">Streptomyces hawaiiensis</name>
    <dbReference type="NCBI Taxonomy" id="67305"/>
    <lineage>
        <taxon>Bacteria</taxon>
        <taxon>Bacillati</taxon>
        <taxon>Actinomycetota</taxon>
        <taxon>Actinomycetes</taxon>
        <taxon>Kitasatosporales</taxon>
        <taxon>Streptomycetaceae</taxon>
        <taxon>Streptomyces</taxon>
    </lineage>
</organism>
<dbReference type="SUPFAM" id="SSF48371">
    <property type="entry name" value="ARM repeat"/>
    <property type="match status" value="1"/>
</dbReference>
<dbReference type="PROSITE" id="PS50837">
    <property type="entry name" value="NACHT"/>
    <property type="match status" value="1"/>
</dbReference>
<accession>A0A6G5RN98</accession>
<dbReference type="Pfam" id="PF13646">
    <property type="entry name" value="HEAT_2"/>
    <property type="match status" value="2"/>
</dbReference>